<sequence length="90" mass="10304">MIDIIEKCLEPPLSTIHASSVYIMLEPDRKLYNGQTDDLQGWILSHHSKLGFPKASVLYMLVQMETPSTSSKVKVSRRLISLMETLKLWD</sequence>
<evidence type="ECO:0000313" key="1">
    <source>
        <dbReference type="EMBL" id="KAL1551870.1"/>
    </source>
</evidence>
<gene>
    <name evidence="1" type="primary">MSH1</name>
    <name evidence="1" type="ORF">AAHA92_19660</name>
</gene>
<dbReference type="Proteomes" id="UP001567538">
    <property type="component" value="Unassembled WGS sequence"/>
</dbReference>
<keyword evidence="2" id="KW-1185">Reference proteome</keyword>
<accession>A0ABD1H791</accession>
<dbReference type="AlphaFoldDB" id="A0ABD1H791"/>
<dbReference type="PANTHER" id="PTHR48448:SF1">
    <property type="entry name" value="MUTL PROTEIN ISOFORM 1"/>
    <property type="match status" value="1"/>
</dbReference>
<dbReference type="EMBL" id="JBEAFC010000007">
    <property type="protein sequence ID" value="KAL1551870.1"/>
    <property type="molecule type" value="Genomic_DNA"/>
</dbReference>
<protein>
    <submittedName>
        <fullName evidence="1">DNA mismatch repair ATPase msh1</fullName>
    </submittedName>
</protein>
<dbReference type="PANTHER" id="PTHR48448">
    <property type="entry name" value="MUTL PROTEIN ISOFORM 1"/>
    <property type="match status" value="1"/>
</dbReference>
<name>A0ABD1H791_SALDI</name>
<comment type="caution">
    <text evidence="1">The sequence shown here is derived from an EMBL/GenBank/DDBJ whole genome shotgun (WGS) entry which is preliminary data.</text>
</comment>
<proteinExistence type="predicted"/>
<reference evidence="1 2" key="1">
    <citation type="submission" date="2024-06" db="EMBL/GenBank/DDBJ databases">
        <title>A chromosome level genome sequence of Diviner's sage (Salvia divinorum).</title>
        <authorList>
            <person name="Ford S.A."/>
            <person name="Ro D.-K."/>
            <person name="Ness R.W."/>
            <person name="Phillips M.A."/>
        </authorList>
    </citation>
    <scope>NUCLEOTIDE SEQUENCE [LARGE SCALE GENOMIC DNA]</scope>
    <source>
        <strain evidence="1">SAF-2024a</strain>
        <tissue evidence="1">Leaf</tissue>
    </source>
</reference>
<evidence type="ECO:0000313" key="2">
    <source>
        <dbReference type="Proteomes" id="UP001567538"/>
    </source>
</evidence>
<dbReference type="InterPro" id="IPR053276">
    <property type="entry name" value="MtDNA_mismatch_repair_MutS"/>
</dbReference>
<organism evidence="1 2">
    <name type="scientific">Salvia divinorum</name>
    <name type="common">Maria pastora</name>
    <name type="synonym">Diviner's sage</name>
    <dbReference type="NCBI Taxonomy" id="28513"/>
    <lineage>
        <taxon>Eukaryota</taxon>
        <taxon>Viridiplantae</taxon>
        <taxon>Streptophyta</taxon>
        <taxon>Embryophyta</taxon>
        <taxon>Tracheophyta</taxon>
        <taxon>Spermatophyta</taxon>
        <taxon>Magnoliopsida</taxon>
        <taxon>eudicotyledons</taxon>
        <taxon>Gunneridae</taxon>
        <taxon>Pentapetalae</taxon>
        <taxon>asterids</taxon>
        <taxon>lamiids</taxon>
        <taxon>Lamiales</taxon>
        <taxon>Lamiaceae</taxon>
        <taxon>Nepetoideae</taxon>
        <taxon>Mentheae</taxon>
        <taxon>Salviinae</taxon>
        <taxon>Salvia</taxon>
        <taxon>Salvia subgen. Calosphace</taxon>
    </lineage>
</organism>